<feature type="transmembrane region" description="Helical" evidence="5">
    <location>
        <begin position="75"/>
        <end position="93"/>
    </location>
</feature>
<dbReference type="InterPro" id="IPR011701">
    <property type="entry name" value="MFS"/>
</dbReference>
<dbReference type="SUPFAM" id="SSF103473">
    <property type="entry name" value="MFS general substrate transporter"/>
    <property type="match status" value="1"/>
</dbReference>
<evidence type="ECO:0000256" key="3">
    <source>
        <dbReference type="ARBA" id="ARBA00022989"/>
    </source>
</evidence>
<feature type="transmembrane region" description="Helical" evidence="5">
    <location>
        <begin position="324"/>
        <end position="344"/>
    </location>
</feature>
<dbReference type="GO" id="GO:0022857">
    <property type="term" value="F:transmembrane transporter activity"/>
    <property type="evidence" value="ECO:0007669"/>
    <property type="project" value="InterPro"/>
</dbReference>
<dbReference type="InterPro" id="IPR020846">
    <property type="entry name" value="MFS_dom"/>
</dbReference>
<organism evidence="7 8">
    <name type="scientific">Urechidicola croceus</name>
    <dbReference type="NCBI Taxonomy" id="1850246"/>
    <lineage>
        <taxon>Bacteria</taxon>
        <taxon>Pseudomonadati</taxon>
        <taxon>Bacteroidota</taxon>
        <taxon>Flavobacteriia</taxon>
        <taxon>Flavobacteriales</taxon>
        <taxon>Flavobacteriaceae</taxon>
        <taxon>Urechidicola</taxon>
    </lineage>
</organism>
<comment type="subcellular location">
    <subcellularLocation>
        <location evidence="1">Membrane</location>
        <topology evidence="1">Multi-pass membrane protein</topology>
    </subcellularLocation>
</comment>
<dbReference type="AlphaFoldDB" id="A0A1D8P501"/>
<dbReference type="EMBL" id="CP017478">
    <property type="protein sequence ID" value="AOW19591.1"/>
    <property type="molecule type" value="Genomic_DNA"/>
</dbReference>
<feature type="transmembrane region" description="Helical" evidence="5">
    <location>
        <begin position="138"/>
        <end position="157"/>
    </location>
</feature>
<feature type="transmembrane region" description="Helical" evidence="5">
    <location>
        <begin position="237"/>
        <end position="256"/>
    </location>
</feature>
<feature type="transmembrane region" description="Helical" evidence="5">
    <location>
        <begin position="268"/>
        <end position="286"/>
    </location>
</feature>
<dbReference type="OrthoDB" id="9809599at2"/>
<evidence type="ECO:0000259" key="6">
    <source>
        <dbReference type="PROSITE" id="PS50850"/>
    </source>
</evidence>
<dbReference type="InterPro" id="IPR051788">
    <property type="entry name" value="MFS_Transporter"/>
</dbReference>
<feature type="transmembrane region" description="Helical" evidence="5">
    <location>
        <begin position="99"/>
        <end position="117"/>
    </location>
</feature>
<dbReference type="InterPro" id="IPR036259">
    <property type="entry name" value="MFS_trans_sf"/>
</dbReference>
<dbReference type="STRING" id="1850246.LPB138_02370"/>
<keyword evidence="8" id="KW-1185">Reference proteome</keyword>
<evidence type="ECO:0000256" key="5">
    <source>
        <dbReference type="SAM" id="Phobius"/>
    </source>
</evidence>
<evidence type="ECO:0000256" key="1">
    <source>
        <dbReference type="ARBA" id="ARBA00004141"/>
    </source>
</evidence>
<feature type="transmembrane region" description="Helical" evidence="5">
    <location>
        <begin position="356"/>
        <end position="375"/>
    </location>
</feature>
<evidence type="ECO:0000256" key="4">
    <source>
        <dbReference type="ARBA" id="ARBA00023136"/>
    </source>
</evidence>
<reference evidence="7 8" key="1">
    <citation type="submission" date="2016-10" db="EMBL/GenBank/DDBJ databases">
        <title>Lutibacter sp. LPB0138, isolated from marine gastropod.</title>
        <authorList>
            <person name="Kim E."/>
            <person name="Yi H."/>
        </authorList>
    </citation>
    <scope>NUCLEOTIDE SEQUENCE [LARGE SCALE GENOMIC DNA]</scope>
    <source>
        <strain evidence="7 8">LPB0138</strain>
    </source>
</reference>
<proteinExistence type="predicted"/>
<keyword evidence="2 5" id="KW-0812">Transmembrane</keyword>
<feature type="domain" description="Major facilitator superfamily (MFS) profile" evidence="6">
    <location>
        <begin position="9"/>
        <end position="379"/>
    </location>
</feature>
<dbReference type="GO" id="GO:0016020">
    <property type="term" value="C:membrane"/>
    <property type="evidence" value="ECO:0007669"/>
    <property type="project" value="UniProtKB-SubCell"/>
</dbReference>
<evidence type="ECO:0000313" key="8">
    <source>
        <dbReference type="Proteomes" id="UP000176050"/>
    </source>
</evidence>
<keyword evidence="3 5" id="KW-1133">Transmembrane helix</keyword>
<keyword evidence="4 5" id="KW-0472">Membrane</keyword>
<evidence type="ECO:0000313" key="7">
    <source>
        <dbReference type="EMBL" id="AOW19591.1"/>
    </source>
</evidence>
<dbReference type="PROSITE" id="PS50850">
    <property type="entry name" value="MFS"/>
    <property type="match status" value="1"/>
</dbReference>
<feature type="transmembrane region" description="Helical" evidence="5">
    <location>
        <begin position="163"/>
        <end position="182"/>
    </location>
</feature>
<dbReference type="Proteomes" id="UP000176050">
    <property type="component" value="Chromosome"/>
</dbReference>
<dbReference type="KEGG" id="lul:LPB138_02370"/>
<feature type="transmembrane region" description="Helical" evidence="5">
    <location>
        <begin position="46"/>
        <end position="68"/>
    </location>
</feature>
<dbReference type="PANTHER" id="PTHR23514">
    <property type="entry name" value="BYPASS OF STOP CODON PROTEIN 6"/>
    <property type="match status" value="1"/>
</dbReference>
<dbReference type="RefSeq" id="WP_070235707.1">
    <property type="nucleotide sequence ID" value="NZ_CP017478.1"/>
</dbReference>
<name>A0A1D8P501_9FLAO</name>
<evidence type="ECO:0000256" key="2">
    <source>
        <dbReference type="ARBA" id="ARBA00022692"/>
    </source>
</evidence>
<dbReference type="Gene3D" id="1.20.1250.20">
    <property type="entry name" value="MFS general substrate transporter like domains"/>
    <property type="match status" value="2"/>
</dbReference>
<sequence length="384" mass="42364">MSNITNNQQRIALSAYFFLSGLAFASWASRIPTIKDMFNLNEAQLGTILLTMPICSLIGIPISGWLVAKYDSRQPLIVGFIAFAIILFFIGFVSNTTQLVIALSLFAFFMRILNVSGNTQSITLQQRFEKRIIGSLHGLWSIGGVTGVGFSTLMVYMNVSMKIHLMIVAAFTLITAIIAYRYTLKKDKSTTGNKIILGKPDPFIVLLGLLVFFAAICEGGMFDWSGVYFKEVVGEKVFTYGYFTFMGFMALSRFFSDKIIDSIGMPRMYIYSALLVALGIFTAIQFPTFWPALLGFCLIGIGTAAVFPMTFALAGTSKKYSPGIAVSIITTYGTLGFLLGPPFIGYLAHAIGLQNAFYTFLIAGLMLIPISQLFFKNQQKQKNE</sequence>
<protein>
    <submittedName>
        <fullName evidence="7">MFS transporter</fullName>
    </submittedName>
</protein>
<feature type="transmembrane region" description="Helical" evidence="5">
    <location>
        <begin position="292"/>
        <end position="312"/>
    </location>
</feature>
<accession>A0A1D8P501</accession>
<gene>
    <name evidence="7" type="ORF">LPB138_02370</name>
</gene>
<dbReference type="Pfam" id="PF07690">
    <property type="entry name" value="MFS_1"/>
    <property type="match status" value="1"/>
</dbReference>
<feature type="transmembrane region" description="Helical" evidence="5">
    <location>
        <begin position="203"/>
        <end position="222"/>
    </location>
</feature>
<dbReference type="PANTHER" id="PTHR23514:SF13">
    <property type="entry name" value="INNER MEMBRANE PROTEIN YBJJ"/>
    <property type="match status" value="1"/>
</dbReference>
<dbReference type="CDD" id="cd17393">
    <property type="entry name" value="MFS_MosC_like"/>
    <property type="match status" value="1"/>
</dbReference>